<feature type="domain" description="TonB C-terminal" evidence="7">
    <location>
        <begin position="169"/>
        <end position="236"/>
    </location>
</feature>
<dbReference type="EMBL" id="VCAO01000009">
    <property type="protein sequence ID" value="TMM46127.1"/>
    <property type="molecule type" value="Genomic_DNA"/>
</dbReference>
<reference evidence="8 9" key="1">
    <citation type="submission" date="2019-05" db="EMBL/GenBank/DDBJ databases">
        <title>Erythrobacter marisflavi sp. nov., isolated from isolated from water of an estuary environment.</title>
        <authorList>
            <person name="Yoon J.-H."/>
        </authorList>
    </citation>
    <scope>NUCLEOTIDE SEQUENCE [LARGE SCALE GENOMIC DNA]</scope>
    <source>
        <strain evidence="8 9">KEM-5</strain>
    </source>
</reference>
<organism evidence="8 9">
    <name type="scientific">Qipengyuania marisflavi</name>
    <dbReference type="NCBI Taxonomy" id="2486356"/>
    <lineage>
        <taxon>Bacteria</taxon>
        <taxon>Pseudomonadati</taxon>
        <taxon>Pseudomonadota</taxon>
        <taxon>Alphaproteobacteria</taxon>
        <taxon>Sphingomonadales</taxon>
        <taxon>Erythrobacteraceae</taxon>
        <taxon>Qipengyuania</taxon>
    </lineage>
</organism>
<dbReference type="NCBIfam" id="TIGR01352">
    <property type="entry name" value="tonB_Cterm"/>
    <property type="match status" value="1"/>
</dbReference>
<keyword evidence="2 6" id="KW-0812">Transmembrane</keyword>
<sequence>MTQPATNFSATRKRFNPWVVFVIVLIHIGIFYVLIRALAPGVVSSVERSVLSTFTVTVTAPEPPPPPPPEAAPQDEGAQGDPGRDAVPKPVTAPTPKIPIRKDPPAPKVASTGAATTAGATDSGQGTGAAGQGQGTGSGNAGTGRGGGGPVTKPVLIATISDASAFPVPEGGRKARIGKSVIVRLMVSTEGRATSCRIHRPSPFPETDATVCRLAIDQVRFKPATNAAGQPVAAPFYYQQRFFN</sequence>
<comment type="caution">
    <text evidence="8">The sequence shown here is derived from an EMBL/GenBank/DDBJ whole genome shotgun (WGS) entry which is preliminary data.</text>
</comment>
<evidence type="ECO:0000313" key="9">
    <source>
        <dbReference type="Proteomes" id="UP000309668"/>
    </source>
</evidence>
<evidence type="ECO:0000256" key="3">
    <source>
        <dbReference type="ARBA" id="ARBA00022989"/>
    </source>
</evidence>
<dbReference type="GO" id="GO:0016020">
    <property type="term" value="C:membrane"/>
    <property type="evidence" value="ECO:0007669"/>
    <property type="project" value="UniProtKB-SubCell"/>
</dbReference>
<evidence type="ECO:0000256" key="1">
    <source>
        <dbReference type="ARBA" id="ARBA00004167"/>
    </source>
</evidence>
<feature type="compositionally biased region" description="Pro residues" evidence="5">
    <location>
        <begin position="61"/>
        <end position="71"/>
    </location>
</feature>
<feature type="compositionally biased region" description="Gly residues" evidence="5">
    <location>
        <begin position="125"/>
        <end position="150"/>
    </location>
</feature>
<keyword evidence="3 6" id="KW-1133">Transmembrane helix</keyword>
<feature type="region of interest" description="Disordered" evidence="5">
    <location>
        <begin position="57"/>
        <end position="152"/>
    </location>
</feature>
<protein>
    <submittedName>
        <fullName evidence="8">TonB family protein</fullName>
    </submittedName>
</protein>
<dbReference type="Pfam" id="PF03544">
    <property type="entry name" value="TonB_C"/>
    <property type="match status" value="1"/>
</dbReference>
<dbReference type="Proteomes" id="UP000309668">
    <property type="component" value="Unassembled WGS sequence"/>
</dbReference>
<dbReference type="OrthoDB" id="7390536at2"/>
<keyword evidence="9" id="KW-1185">Reference proteome</keyword>
<keyword evidence="4 6" id="KW-0472">Membrane</keyword>
<feature type="compositionally biased region" description="Low complexity" evidence="5">
    <location>
        <begin position="110"/>
        <end position="124"/>
    </location>
</feature>
<evidence type="ECO:0000256" key="2">
    <source>
        <dbReference type="ARBA" id="ARBA00022692"/>
    </source>
</evidence>
<evidence type="ECO:0000313" key="8">
    <source>
        <dbReference type="EMBL" id="TMM46127.1"/>
    </source>
</evidence>
<evidence type="ECO:0000256" key="5">
    <source>
        <dbReference type="SAM" id="MobiDB-lite"/>
    </source>
</evidence>
<evidence type="ECO:0000256" key="6">
    <source>
        <dbReference type="SAM" id="Phobius"/>
    </source>
</evidence>
<dbReference type="InterPro" id="IPR006260">
    <property type="entry name" value="TonB/TolA_C"/>
</dbReference>
<feature type="transmembrane region" description="Helical" evidence="6">
    <location>
        <begin position="18"/>
        <end position="39"/>
    </location>
</feature>
<proteinExistence type="predicted"/>
<gene>
    <name evidence="8" type="ORF">FEV51_11840</name>
</gene>
<name>A0A5S3P0B3_9SPHN</name>
<dbReference type="RefSeq" id="WP_138619206.1">
    <property type="nucleotide sequence ID" value="NZ_VCAO01000009.1"/>
</dbReference>
<accession>A0A5S3P0B3</accession>
<dbReference type="AlphaFoldDB" id="A0A5S3P0B3"/>
<dbReference type="SUPFAM" id="SSF74653">
    <property type="entry name" value="TolA/TonB C-terminal domain"/>
    <property type="match status" value="1"/>
</dbReference>
<dbReference type="GO" id="GO:0055085">
    <property type="term" value="P:transmembrane transport"/>
    <property type="evidence" value="ECO:0007669"/>
    <property type="project" value="InterPro"/>
</dbReference>
<comment type="subcellular location">
    <subcellularLocation>
        <location evidence="1">Membrane</location>
        <topology evidence="1">Single-pass membrane protein</topology>
    </subcellularLocation>
</comment>
<dbReference type="InterPro" id="IPR037682">
    <property type="entry name" value="TonB_C"/>
</dbReference>
<evidence type="ECO:0000259" key="7">
    <source>
        <dbReference type="Pfam" id="PF03544"/>
    </source>
</evidence>
<dbReference type="Gene3D" id="3.30.1150.10">
    <property type="match status" value="1"/>
</dbReference>
<evidence type="ECO:0000256" key="4">
    <source>
        <dbReference type="ARBA" id="ARBA00023136"/>
    </source>
</evidence>